<sequence>MLEVANSFHRRLRMRMYEICETVLGRRPGYSKGLGWGPKPKSCKSCASRLQFCNLGRSKKAKVLIEQHRLELEEAKRMIEEQRMTSELHTQLTEEMKKSRRNESYIFFNF</sequence>
<keyword evidence="1" id="KW-0175">Coiled coil</keyword>
<gene>
    <name evidence="2" type="ORF">E6C27_scaffold79G001360</name>
</gene>
<dbReference type="Proteomes" id="UP000321393">
    <property type="component" value="Unassembled WGS sequence"/>
</dbReference>
<protein>
    <submittedName>
        <fullName evidence="2">Uncharacterized protein</fullName>
    </submittedName>
</protein>
<comment type="caution">
    <text evidence="2">The sequence shown here is derived from an EMBL/GenBank/DDBJ whole genome shotgun (WGS) entry which is preliminary data.</text>
</comment>
<feature type="coiled-coil region" evidence="1">
    <location>
        <begin position="58"/>
        <end position="85"/>
    </location>
</feature>
<dbReference type="AlphaFoldDB" id="A0A5A7V872"/>
<accession>A0A5A7V872</accession>
<organism evidence="2 3">
    <name type="scientific">Cucumis melo var. makuwa</name>
    <name type="common">Oriental melon</name>
    <dbReference type="NCBI Taxonomy" id="1194695"/>
    <lineage>
        <taxon>Eukaryota</taxon>
        <taxon>Viridiplantae</taxon>
        <taxon>Streptophyta</taxon>
        <taxon>Embryophyta</taxon>
        <taxon>Tracheophyta</taxon>
        <taxon>Spermatophyta</taxon>
        <taxon>Magnoliopsida</taxon>
        <taxon>eudicotyledons</taxon>
        <taxon>Gunneridae</taxon>
        <taxon>Pentapetalae</taxon>
        <taxon>rosids</taxon>
        <taxon>fabids</taxon>
        <taxon>Cucurbitales</taxon>
        <taxon>Cucurbitaceae</taxon>
        <taxon>Benincaseae</taxon>
        <taxon>Cucumis</taxon>
    </lineage>
</organism>
<proteinExistence type="predicted"/>
<name>A0A5A7V872_CUCMM</name>
<reference evidence="2 3" key="1">
    <citation type="submission" date="2019-08" db="EMBL/GenBank/DDBJ databases">
        <title>Draft genome sequences of two oriental melons (Cucumis melo L. var makuwa).</title>
        <authorList>
            <person name="Kwon S.-Y."/>
        </authorList>
    </citation>
    <scope>NUCLEOTIDE SEQUENCE [LARGE SCALE GENOMIC DNA]</scope>
    <source>
        <strain evidence="3">cv. SW 3</strain>
        <tissue evidence="2">Leaf</tissue>
    </source>
</reference>
<evidence type="ECO:0000313" key="2">
    <source>
        <dbReference type="EMBL" id="KAA0062626.1"/>
    </source>
</evidence>
<evidence type="ECO:0000313" key="3">
    <source>
        <dbReference type="Proteomes" id="UP000321393"/>
    </source>
</evidence>
<evidence type="ECO:0000256" key="1">
    <source>
        <dbReference type="SAM" id="Coils"/>
    </source>
</evidence>
<dbReference type="EMBL" id="SSTE01004244">
    <property type="protein sequence ID" value="KAA0062626.1"/>
    <property type="molecule type" value="Genomic_DNA"/>
</dbReference>